<proteinExistence type="predicted"/>
<dbReference type="Proteomes" id="UP000182894">
    <property type="component" value="Unassembled WGS sequence"/>
</dbReference>
<organism evidence="2 3">
    <name type="scientific">Pseudomonas abietaniphila</name>
    <dbReference type="NCBI Taxonomy" id="89065"/>
    <lineage>
        <taxon>Bacteria</taxon>
        <taxon>Pseudomonadati</taxon>
        <taxon>Pseudomonadota</taxon>
        <taxon>Gammaproteobacteria</taxon>
        <taxon>Pseudomonadales</taxon>
        <taxon>Pseudomonadaceae</taxon>
        <taxon>Pseudomonas</taxon>
    </lineage>
</organism>
<evidence type="ECO:0000313" key="3">
    <source>
        <dbReference type="Proteomes" id="UP000182894"/>
    </source>
</evidence>
<feature type="coiled-coil region" evidence="1">
    <location>
        <begin position="15"/>
        <end position="49"/>
    </location>
</feature>
<keyword evidence="3" id="KW-1185">Reference proteome</keyword>
<dbReference type="EMBL" id="FNCO01000002">
    <property type="protein sequence ID" value="SDG41232.1"/>
    <property type="molecule type" value="Genomic_DNA"/>
</dbReference>
<evidence type="ECO:0008006" key="4">
    <source>
        <dbReference type="Google" id="ProtNLM"/>
    </source>
</evidence>
<evidence type="ECO:0000313" key="2">
    <source>
        <dbReference type="EMBL" id="SDG41232.1"/>
    </source>
</evidence>
<dbReference type="RefSeq" id="WP_167362028.1">
    <property type="nucleotide sequence ID" value="NZ_FNCO01000002.1"/>
</dbReference>
<reference evidence="3" key="1">
    <citation type="submission" date="2016-10" db="EMBL/GenBank/DDBJ databases">
        <authorList>
            <person name="Varghese N."/>
            <person name="Submissions S."/>
        </authorList>
    </citation>
    <scope>NUCLEOTIDE SEQUENCE [LARGE SCALE GENOMIC DNA]</scope>
    <source>
        <strain evidence="3">ATCC 700689</strain>
    </source>
</reference>
<dbReference type="InterPro" id="IPR046068">
    <property type="entry name" value="DUF6026"/>
</dbReference>
<evidence type="ECO:0000256" key="1">
    <source>
        <dbReference type="SAM" id="Coils"/>
    </source>
</evidence>
<accession>A0A1G7U0W3</accession>
<protein>
    <recommendedName>
        <fullName evidence="4">Amino acid adenylation</fullName>
    </recommendedName>
</protein>
<name>A0A1G7U0W3_9PSED</name>
<gene>
    <name evidence="2" type="ORF">SAMN05216605_10213</name>
</gene>
<dbReference type="AlphaFoldDB" id="A0A1G7U0W3"/>
<keyword evidence="1" id="KW-0175">Coiled coil</keyword>
<sequence length="57" mass="6280">MGTVLPANVPQTLYVTVRRDELSQLKAERDQLQKKVAQLTLMLQHAQLASPGTALHA</sequence>
<dbReference type="Pfam" id="PF19491">
    <property type="entry name" value="DUF6026"/>
    <property type="match status" value="1"/>
</dbReference>